<dbReference type="Proteomes" id="UP000037510">
    <property type="component" value="Unassembled WGS sequence"/>
</dbReference>
<evidence type="ECO:0000256" key="2">
    <source>
        <dbReference type="ARBA" id="ARBA00022525"/>
    </source>
</evidence>
<comment type="caution">
    <text evidence="6">The sequence shown here is derived from an EMBL/GenBank/DDBJ whole genome shotgun (WGS) entry which is preliminary data.</text>
</comment>
<feature type="region of interest" description="Disordered" evidence="4">
    <location>
        <begin position="385"/>
        <end position="420"/>
    </location>
</feature>
<dbReference type="AlphaFoldDB" id="A0A0L7L792"/>
<evidence type="ECO:0000256" key="3">
    <source>
        <dbReference type="ARBA" id="ARBA00022729"/>
    </source>
</evidence>
<accession>A0A0L7L792</accession>
<feature type="compositionally biased region" description="Polar residues" evidence="4">
    <location>
        <begin position="407"/>
        <end position="419"/>
    </location>
</feature>
<keyword evidence="3" id="KW-0732">Signal</keyword>
<dbReference type="PROSITE" id="PS50184">
    <property type="entry name" value="VWFC_2"/>
    <property type="match status" value="1"/>
</dbReference>
<feature type="domain" description="VWFC" evidence="5">
    <location>
        <begin position="180"/>
        <end position="242"/>
    </location>
</feature>
<organism evidence="6 7">
    <name type="scientific">Operophtera brumata</name>
    <name type="common">Winter moth</name>
    <name type="synonym">Phalaena brumata</name>
    <dbReference type="NCBI Taxonomy" id="104452"/>
    <lineage>
        <taxon>Eukaryota</taxon>
        <taxon>Metazoa</taxon>
        <taxon>Ecdysozoa</taxon>
        <taxon>Arthropoda</taxon>
        <taxon>Hexapoda</taxon>
        <taxon>Insecta</taxon>
        <taxon>Pterygota</taxon>
        <taxon>Neoptera</taxon>
        <taxon>Endopterygota</taxon>
        <taxon>Lepidoptera</taxon>
        <taxon>Glossata</taxon>
        <taxon>Ditrysia</taxon>
        <taxon>Geometroidea</taxon>
        <taxon>Geometridae</taxon>
        <taxon>Larentiinae</taxon>
        <taxon>Operophtera</taxon>
    </lineage>
</organism>
<keyword evidence="2" id="KW-0964">Secreted</keyword>
<dbReference type="PANTHER" id="PTHR46698">
    <property type="entry name" value="CROSSVEINLESS 2"/>
    <property type="match status" value="1"/>
</dbReference>
<reference evidence="6 7" key="1">
    <citation type="journal article" date="2015" name="Genome Biol. Evol.">
        <title>The genome of winter moth (Operophtera brumata) provides a genomic perspective on sexual dimorphism and phenology.</title>
        <authorList>
            <person name="Derks M.F."/>
            <person name="Smit S."/>
            <person name="Salis L."/>
            <person name="Schijlen E."/>
            <person name="Bossers A."/>
            <person name="Mateman C."/>
            <person name="Pijl A.S."/>
            <person name="de Ridder D."/>
            <person name="Groenen M.A."/>
            <person name="Visser M.E."/>
            <person name="Megens H.J."/>
        </authorList>
    </citation>
    <scope>NUCLEOTIDE SEQUENCE [LARGE SCALE GENOMIC DNA]</scope>
    <source>
        <strain evidence="6">WM2013NL</strain>
        <tissue evidence="6">Head and thorax</tissue>
    </source>
</reference>
<keyword evidence="7" id="KW-1185">Reference proteome</keyword>
<evidence type="ECO:0000259" key="5">
    <source>
        <dbReference type="PROSITE" id="PS50184"/>
    </source>
</evidence>
<dbReference type="PANTHER" id="PTHR46698:SF3">
    <property type="entry name" value="TENECTIN ISOFORM 1-RELATED"/>
    <property type="match status" value="1"/>
</dbReference>
<comment type="subcellular location">
    <subcellularLocation>
        <location evidence="1">Secreted</location>
    </subcellularLocation>
</comment>
<dbReference type="GO" id="GO:0005576">
    <property type="term" value="C:extracellular region"/>
    <property type="evidence" value="ECO:0007669"/>
    <property type="project" value="UniProtKB-SubCell"/>
</dbReference>
<evidence type="ECO:0000256" key="4">
    <source>
        <dbReference type="SAM" id="MobiDB-lite"/>
    </source>
</evidence>
<protein>
    <recommendedName>
        <fullName evidence="5">VWFC domain-containing protein</fullName>
    </recommendedName>
</protein>
<feature type="region of interest" description="Disordered" evidence="4">
    <location>
        <begin position="998"/>
        <end position="1017"/>
    </location>
</feature>
<name>A0A0L7L792_OPEBR</name>
<dbReference type="InterPro" id="IPR052424">
    <property type="entry name" value="Kielin_Chordin-BMP_Reg"/>
</dbReference>
<feature type="non-terminal residue" evidence="6">
    <location>
        <position position="1"/>
    </location>
</feature>
<evidence type="ECO:0000313" key="7">
    <source>
        <dbReference type="Proteomes" id="UP000037510"/>
    </source>
</evidence>
<sequence>GATVPTGEACLHCACVHGALSCRRHACAALPDPPPHRCHVLHRRGSCCPELHCPGNYIVRASTARCHAAVTRVPRCATHHRIGATCCIAGAPAALSCTAQVTTLCVRPRRAVMPPSRVGSCCPELHCPGNYIVRASTARCHAAVTRVPRCATHHRIGATCCIAGAPAALSCTAQLTTHGVTCVEGGTVYAAGSAMRSNVACELCFCLGGARRCVRPTCLPPPPGCKPRAAPGACCPQRYYCDHRTTKPPEEKHPHDCKVDGKWISEGEKIVSHKTSSNCTQCFCLRGAVQCQPLSCAPPLLGCKPLLRPGECCAHQYHCERAHQGPSIANFLALTSNALTSARNDHQASQNPLLSKKETITKTTLASIYLVKNTRITSATKNLVSTTKVKRKTSDPPPPESSSPASQNTTVNDTSQTTEELTTVAKVITTTESTTTTELTTETISTEQPEGSVRVMINGTINCTTELSSTSLPLNFTFNDTDKIEKITMESHPRIPLIDVSNLEDHTFSPNDIITDRNVNGGFDENESFVINVTSSLSTNTSLTTTTKPPSKPTPTATKVFIATDIVESLNSSKKTKGDYDYDYTEPTLPPSLPNLKIIPFVAADAVVENERPKETLEYPIHETEDKYPVYYPSIDTKESTFVTRREDVYRSTQYPIFITDKGDQDLYPSLTQDVDLTSTGYSNYHNDLKASENEYTVSTSLGSRISDTQKAVTQQPLPSTTFKLKTPTVNLFSPPVETEGGFLPKGPSGLIDEYYAVFPTTPAGPHLTTSMQLDINRGECVSSDGRHVPEGNTITLACSDCTCAWAELHCSPRACHTPPGCRRRPASSNSVDLCCGELICDEGNILHELRQGRGTRKNCRKDFADPFYYTTEITIDEAVHKIQDVFNDPINLNKNVSKTTIPHRDIVATAESFTVASTPVTVENVTMKQTLITTTPVPVSKEPEQDQPLEYEEEEEDGGFSFGNVLKLLLSGDSYETTTTPPTRLPTTSKLPLVKVTTTTRRPRPTPKLQPPAPKLTIAPFVPMPLHPYIPPKIPQNPINRIDHLVLGEATAIKRTTLRPVATPPRATSTSRPTTQRIVTTPTEMTKNEEYTTTESLRPPGGLPGIGPGLLKLAGCNIYGKMYRVGRIIAELSTPCQECWCTEYGVQCKQLKC</sequence>
<dbReference type="EMBL" id="JTDY01002588">
    <property type="protein sequence ID" value="KOB71151.1"/>
    <property type="molecule type" value="Genomic_DNA"/>
</dbReference>
<dbReference type="SUPFAM" id="SSF57603">
    <property type="entry name" value="FnI-like domain"/>
    <property type="match status" value="2"/>
</dbReference>
<dbReference type="SMART" id="SM00214">
    <property type="entry name" value="VWC"/>
    <property type="match status" value="3"/>
</dbReference>
<evidence type="ECO:0000313" key="6">
    <source>
        <dbReference type="EMBL" id="KOB71151.1"/>
    </source>
</evidence>
<proteinExistence type="predicted"/>
<gene>
    <name evidence="6" type="ORF">OBRU01_14315</name>
</gene>
<dbReference type="STRING" id="104452.A0A0L7L792"/>
<feature type="compositionally biased region" description="Acidic residues" evidence="4">
    <location>
        <begin position="946"/>
        <end position="958"/>
    </location>
</feature>
<feature type="region of interest" description="Disordered" evidence="4">
    <location>
        <begin position="939"/>
        <end position="958"/>
    </location>
</feature>
<dbReference type="Gene3D" id="6.20.200.20">
    <property type="match status" value="1"/>
</dbReference>
<feature type="non-terminal residue" evidence="6">
    <location>
        <position position="1154"/>
    </location>
</feature>
<evidence type="ECO:0000256" key="1">
    <source>
        <dbReference type="ARBA" id="ARBA00004613"/>
    </source>
</evidence>
<dbReference type="InterPro" id="IPR001007">
    <property type="entry name" value="VWF_dom"/>
</dbReference>